<feature type="region of interest" description="Disordered" evidence="1">
    <location>
        <begin position="520"/>
        <end position="540"/>
    </location>
</feature>
<dbReference type="EMBL" id="MU859097">
    <property type="protein sequence ID" value="KAK3953938.1"/>
    <property type="molecule type" value="Genomic_DNA"/>
</dbReference>
<reference evidence="2" key="2">
    <citation type="submission" date="2023-06" db="EMBL/GenBank/DDBJ databases">
        <authorList>
            <consortium name="Lawrence Berkeley National Laboratory"/>
            <person name="Mondo S.J."/>
            <person name="Hensen N."/>
            <person name="Bonometti L."/>
            <person name="Westerberg I."/>
            <person name="Brannstrom I.O."/>
            <person name="Guillou S."/>
            <person name="Cros-Aarteil S."/>
            <person name="Calhoun S."/>
            <person name="Haridas S."/>
            <person name="Kuo A."/>
            <person name="Pangilinan J."/>
            <person name="Riley R."/>
            <person name="Labutti K."/>
            <person name="Andreopoulos B."/>
            <person name="Lipzen A."/>
            <person name="Chen C."/>
            <person name="Yanf M."/>
            <person name="Daum C."/>
            <person name="Ng V."/>
            <person name="Clum A."/>
            <person name="Steindorff A."/>
            <person name="Ohm R."/>
            <person name="Martin F."/>
            <person name="Silar P."/>
            <person name="Natvig D."/>
            <person name="Lalanne C."/>
            <person name="Gautier V."/>
            <person name="Ament-Velasquez S.L."/>
            <person name="Kruys A."/>
            <person name="Hutchinson M.I."/>
            <person name="Powell A.J."/>
            <person name="Barry K."/>
            <person name="Miller A.N."/>
            <person name="Grigoriev I.V."/>
            <person name="Debuchy R."/>
            <person name="Gladieux P."/>
            <person name="Thoren M.H."/>
            <person name="Johannesson H."/>
        </authorList>
    </citation>
    <scope>NUCLEOTIDE SEQUENCE</scope>
    <source>
        <strain evidence="2">CBS 626.80</strain>
    </source>
</reference>
<evidence type="ECO:0000313" key="2">
    <source>
        <dbReference type="EMBL" id="KAK3953938.1"/>
    </source>
</evidence>
<evidence type="ECO:0000313" key="3">
    <source>
        <dbReference type="Proteomes" id="UP001303222"/>
    </source>
</evidence>
<feature type="compositionally biased region" description="Basic and acidic residues" evidence="1">
    <location>
        <begin position="292"/>
        <end position="328"/>
    </location>
</feature>
<feature type="compositionally biased region" description="Pro residues" evidence="1">
    <location>
        <begin position="346"/>
        <end position="355"/>
    </location>
</feature>
<feature type="compositionally biased region" description="Polar residues" evidence="1">
    <location>
        <begin position="1075"/>
        <end position="1084"/>
    </location>
</feature>
<feature type="compositionally biased region" description="Basic and acidic residues" evidence="1">
    <location>
        <begin position="1294"/>
        <end position="1313"/>
    </location>
</feature>
<feature type="compositionally biased region" description="Gly residues" evidence="1">
    <location>
        <begin position="1235"/>
        <end position="1252"/>
    </location>
</feature>
<feature type="compositionally biased region" description="Low complexity" evidence="1">
    <location>
        <begin position="1044"/>
        <end position="1056"/>
    </location>
</feature>
<feature type="compositionally biased region" description="Basic and acidic residues" evidence="1">
    <location>
        <begin position="1337"/>
        <end position="1346"/>
    </location>
</feature>
<reference evidence="2" key="1">
    <citation type="journal article" date="2023" name="Mol. Phylogenet. Evol.">
        <title>Genome-scale phylogeny and comparative genomics of the fungal order Sordariales.</title>
        <authorList>
            <person name="Hensen N."/>
            <person name="Bonometti L."/>
            <person name="Westerberg I."/>
            <person name="Brannstrom I.O."/>
            <person name="Guillou S."/>
            <person name="Cros-Aarteil S."/>
            <person name="Calhoun S."/>
            <person name="Haridas S."/>
            <person name="Kuo A."/>
            <person name="Mondo S."/>
            <person name="Pangilinan J."/>
            <person name="Riley R."/>
            <person name="LaButti K."/>
            <person name="Andreopoulos B."/>
            <person name="Lipzen A."/>
            <person name="Chen C."/>
            <person name="Yan M."/>
            <person name="Daum C."/>
            <person name="Ng V."/>
            <person name="Clum A."/>
            <person name="Steindorff A."/>
            <person name="Ohm R.A."/>
            <person name="Martin F."/>
            <person name="Silar P."/>
            <person name="Natvig D.O."/>
            <person name="Lalanne C."/>
            <person name="Gautier V."/>
            <person name="Ament-Velasquez S.L."/>
            <person name="Kruys A."/>
            <person name="Hutchinson M.I."/>
            <person name="Powell A.J."/>
            <person name="Barry K."/>
            <person name="Miller A.N."/>
            <person name="Grigoriev I.V."/>
            <person name="Debuchy R."/>
            <person name="Gladieux P."/>
            <person name="Hiltunen Thoren M."/>
            <person name="Johannesson H."/>
        </authorList>
    </citation>
    <scope>NUCLEOTIDE SEQUENCE</scope>
    <source>
        <strain evidence="2">CBS 626.80</strain>
    </source>
</reference>
<feature type="compositionally biased region" description="Basic residues" evidence="1">
    <location>
        <begin position="33"/>
        <end position="44"/>
    </location>
</feature>
<feature type="compositionally biased region" description="Acidic residues" evidence="1">
    <location>
        <begin position="807"/>
        <end position="824"/>
    </location>
</feature>
<proteinExistence type="predicted"/>
<feature type="region of interest" description="Disordered" evidence="1">
    <location>
        <begin position="1"/>
        <end position="79"/>
    </location>
</feature>
<name>A0AAN6NZF4_9PEZI</name>
<feature type="region of interest" description="Disordered" evidence="1">
    <location>
        <begin position="387"/>
        <end position="428"/>
    </location>
</feature>
<feature type="region of interest" description="Disordered" evidence="1">
    <location>
        <begin position="795"/>
        <end position="1063"/>
    </location>
</feature>
<feature type="compositionally biased region" description="Basic and acidic residues" evidence="1">
    <location>
        <begin position="408"/>
        <end position="418"/>
    </location>
</feature>
<feature type="compositionally biased region" description="Gly residues" evidence="1">
    <location>
        <begin position="262"/>
        <end position="278"/>
    </location>
</feature>
<feature type="compositionally biased region" description="Basic and acidic residues" evidence="1">
    <location>
        <begin position="1387"/>
        <end position="1398"/>
    </location>
</feature>
<evidence type="ECO:0000256" key="1">
    <source>
        <dbReference type="SAM" id="MobiDB-lite"/>
    </source>
</evidence>
<feature type="region of interest" description="Disordered" evidence="1">
    <location>
        <begin position="254"/>
        <end position="358"/>
    </location>
</feature>
<feature type="compositionally biased region" description="Low complexity" evidence="1">
    <location>
        <begin position="23"/>
        <end position="32"/>
    </location>
</feature>
<feature type="compositionally biased region" description="Low complexity" evidence="1">
    <location>
        <begin position="972"/>
        <end position="990"/>
    </location>
</feature>
<feature type="compositionally biased region" description="Polar residues" evidence="1">
    <location>
        <begin position="186"/>
        <end position="198"/>
    </location>
</feature>
<feature type="region of interest" description="Disordered" evidence="1">
    <location>
        <begin position="171"/>
        <end position="223"/>
    </location>
</feature>
<feature type="compositionally biased region" description="Basic and acidic residues" evidence="1">
    <location>
        <begin position="925"/>
        <end position="935"/>
    </location>
</feature>
<accession>A0AAN6NZF4</accession>
<keyword evidence="3" id="KW-1185">Reference proteome</keyword>
<feature type="compositionally biased region" description="Pro residues" evidence="1">
    <location>
        <begin position="8"/>
        <end position="22"/>
    </location>
</feature>
<feature type="compositionally biased region" description="Basic and acidic residues" evidence="1">
    <location>
        <begin position="387"/>
        <end position="397"/>
    </location>
</feature>
<comment type="caution">
    <text evidence="2">The sequence shown here is derived from an EMBL/GenBank/DDBJ whole genome shotgun (WGS) entry which is preliminary data.</text>
</comment>
<organism evidence="2 3">
    <name type="scientific">Pseudoneurospora amorphoporcata</name>
    <dbReference type="NCBI Taxonomy" id="241081"/>
    <lineage>
        <taxon>Eukaryota</taxon>
        <taxon>Fungi</taxon>
        <taxon>Dikarya</taxon>
        <taxon>Ascomycota</taxon>
        <taxon>Pezizomycotina</taxon>
        <taxon>Sordariomycetes</taxon>
        <taxon>Sordariomycetidae</taxon>
        <taxon>Sordariales</taxon>
        <taxon>Sordariaceae</taxon>
        <taxon>Pseudoneurospora</taxon>
    </lineage>
</organism>
<feature type="compositionally biased region" description="Polar residues" evidence="1">
    <location>
        <begin position="45"/>
        <end position="73"/>
    </location>
</feature>
<dbReference type="Proteomes" id="UP001303222">
    <property type="component" value="Unassembled WGS sequence"/>
</dbReference>
<feature type="compositionally biased region" description="Low complexity" evidence="1">
    <location>
        <begin position="1177"/>
        <end position="1186"/>
    </location>
</feature>
<sequence>MSVRSIIDPPPPWKSPLPPAPPKAGSRPSSKASKPKLTGKRSKKNGSQLQIQTSSAQANPQSTTSLASNGSMATTTTATYSDGTTLRRYNITRTHTHGGGITLPSQQLDLDTSPPLLALSLYPSSTPPSLPIDAFHSHPDHNHGPCPHGCDRSETPITSVSFPVSNPRTNPVVEPVFPSDPILDRITTNATSTNSGSRRSSHFSKEWRHDPKRNKKAQEAAGRIIEGCYSRKERGRMWRMRDRVRRWRREFMLKGPRDGGGRVKGGYDAGGGSGGGAGRRGRGEAGAAKGEGGMRRREGGEARRKGVQDADNGGDGKRTDRKPEEKRWQQQRTFGTGDEDDGMAIPAPPPIPKPPRNSVVMERLAEVLGDSSTETSFGFRRRDYLRQAEETSKDTNNKNRGYHADYNAAREEVHEKTRSKSKNRVSGTGIWKRGLEKVKKLLVLSEKSSRKTRSASRPATPRIAARTKIVDTSLLHPHWRARPHLGKGEGGSEDGHPSFHKRPNRFPQVAAMEMPETTNAKVGRNNNNKNMADDGSDESSMVAPPRYFYMDENTGEPHFGEGEVPKSAKEKGKGKAIDYSLVHEDSPLKIQVPGYPPPLPGPKDKCICKHCQTAMDLGAMATASVDQNGYLPTYRSLADVDSALANSRAMPPPLFPSQTPASHQHTRSNSSRPPITSSSQTLPADRFESRPLPLLPSSQGSTWGLPRIQPSADFGQAPELTRYTVNVETRHLLPGRLHGESALRHTLTPEWQPCGSKTPPPSHLSEEEARRWRFVTYHPNENKHYDDGGDFVVEEEEEDPWLGSGEPWDDEYEFYEREEYEDFNDPQLGFDSDENPSDDDGDGGDNDERTDTDKSTDENTDERSDKNADRDTDKSTDENTDRDTKETAPEADSTTENNSAAEVVGKVPSNPRKRRRSSSSSDSEPNQKQHEHVQYDENDYDPCDQRAPSYVGIGQRPPSKLFFTRPRPRALSSSSATNASASASVSAALPSPVPEEGGGSNIADAEEHDPQKHDNQGDLGNNMNSKQHRHSHHSHHSHHHNRYSKSSSNTNTNSNSNDHRWSRSSWSLSISIISTRASSPHSFGNSKRESKRDSKRNSSNSNSKRNSSSNNRHSTGISHSTPHSHAAEPSSSSWYKTTAKVSKATNRKRSSTTSTTGTTATGSSRVSELDKVTSNDSSSSSSSSSSFRTHAHAHSRTHSGQTTGVVDVDGVDGGGSGRGSEHESSTLQLEEEEAGGGGEGGSGGGGSGGSGTEDGRNGPRHARTASVTVESDLFIIPLEEVEDYVLPPDDDESPKESGDRQTGDGGGRGEGERRGKRGVGGRDEEEEEEGIRQAQWEWEREWERRNGTGYGRGDAGGRGGGWRIVDGGNGRVRERAAGGGRVNIKVGEMKGEGTEKETTGTGESDATSTGTGLWMKDSRGTLGTLGTRRSE</sequence>
<feature type="compositionally biased region" description="Low complexity" evidence="1">
    <location>
        <begin position="667"/>
        <end position="679"/>
    </location>
</feature>
<gene>
    <name evidence="2" type="ORF">QBC32DRAFT_386049</name>
</gene>
<feature type="region of interest" description="Disordered" evidence="1">
    <location>
        <begin position="1075"/>
        <end position="1431"/>
    </location>
</feature>
<feature type="compositionally biased region" description="Low complexity" evidence="1">
    <location>
        <begin position="1151"/>
        <end position="1164"/>
    </location>
</feature>
<feature type="region of interest" description="Disordered" evidence="1">
    <location>
        <begin position="648"/>
        <end position="710"/>
    </location>
</feature>
<feature type="compositionally biased region" description="Basic and acidic residues" evidence="1">
    <location>
        <begin position="846"/>
        <end position="888"/>
    </location>
</feature>
<feature type="compositionally biased region" description="Gly residues" evidence="1">
    <location>
        <begin position="1348"/>
        <end position="1370"/>
    </location>
</feature>
<feature type="compositionally biased region" description="Acidic residues" evidence="1">
    <location>
        <begin position="1279"/>
        <end position="1293"/>
    </location>
</feature>
<feature type="compositionally biased region" description="Low complexity" evidence="1">
    <location>
        <begin position="1097"/>
        <end position="1133"/>
    </location>
</feature>
<protein>
    <submittedName>
        <fullName evidence="2">Uncharacterized protein</fullName>
    </submittedName>
</protein>
<feature type="compositionally biased region" description="Basic residues" evidence="1">
    <location>
        <begin position="1026"/>
        <end position="1043"/>
    </location>
</feature>
<feature type="compositionally biased region" description="Basic and acidic residues" evidence="1">
    <location>
        <begin position="1086"/>
        <end position="1096"/>
    </location>
</feature>
<feature type="compositionally biased region" description="Acidic residues" evidence="1">
    <location>
        <begin position="831"/>
        <end position="845"/>
    </location>
</feature>